<dbReference type="VEuPathDB" id="CryptoDB:cand_008220"/>
<protein>
    <submittedName>
        <fullName evidence="1">Uncharacterized protein</fullName>
    </submittedName>
</protein>
<proteinExistence type="predicted"/>
<gene>
    <name evidence="1" type="ORF">cand_008220</name>
</gene>
<evidence type="ECO:0000313" key="1">
    <source>
        <dbReference type="EMBL" id="OII76076.1"/>
    </source>
</evidence>
<name>A0A1J4MSR9_9CRYT</name>
<dbReference type="OrthoDB" id="10315086at2759"/>
<dbReference type="GeneID" id="92365007"/>
<dbReference type="EMBL" id="LRBS01000069">
    <property type="protein sequence ID" value="OII76076.1"/>
    <property type="molecule type" value="Genomic_DNA"/>
</dbReference>
<dbReference type="RefSeq" id="XP_067067922.1">
    <property type="nucleotide sequence ID" value="XM_067211062.1"/>
</dbReference>
<comment type="caution">
    <text evidence="1">The sequence shown here is derived from an EMBL/GenBank/DDBJ whole genome shotgun (WGS) entry which is preliminary data.</text>
</comment>
<reference evidence="1 2" key="1">
    <citation type="submission" date="2016-10" db="EMBL/GenBank/DDBJ databases">
        <title>Reductive evolution of mitochondrial metabolism and differential evolution of invasion-related proteins in Cryptosporidium.</title>
        <authorList>
            <person name="Liu S."/>
            <person name="Roellig D.M."/>
            <person name="Guo Y."/>
            <person name="Li N."/>
            <person name="Frace M.A."/>
            <person name="Tang K."/>
            <person name="Zhang L."/>
            <person name="Feng Y."/>
            <person name="Xiao L."/>
        </authorList>
    </citation>
    <scope>NUCLEOTIDE SEQUENCE [LARGE SCALE GENOMIC DNA]</scope>
    <source>
        <strain evidence="1">30847</strain>
    </source>
</reference>
<dbReference type="Proteomes" id="UP000186804">
    <property type="component" value="Unassembled WGS sequence"/>
</dbReference>
<accession>A0A1J4MSR9</accession>
<dbReference type="AlphaFoldDB" id="A0A1J4MSR9"/>
<keyword evidence="2" id="KW-1185">Reference proteome</keyword>
<organism evidence="1 2">
    <name type="scientific">Cryptosporidium andersoni</name>
    <dbReference type="NCBI Taxonomy" id="117008"/>
    <lineage>
        <taxon>Eukaryota</taxon>
        <taxon>Sar</taxon>
        <taxon>Alveolata</taxon>
        <taxon>Apicomplexa</taxon>
        <taxon>Conoidasida</taxon>
        <taxon>Coccidia</taxon>
        <taxon>Eucoccidiorida</taxon>
        <taxon>Eimeriorina</taxon>
        <taxon>Cryptosporidiidae</taxon>
        <taxon>Cryptosporidium</taxon>
    </lineage>
</organism>
<evidence type="ECO:0000313" key="2">
    <source>
        <dbReference type="Proteomes" id="UP000186804"/>
    </source>
</evidence>
<sequence>MVRFSSFTVDKLSNHFKQSIRSKSKKMTDKSGHTKNIVTLKKSNIKFEGIPRGKQCKMAKRESLNTLNKMRKVIKDAYSNEQKLKIASTKTVKKNIQKVDILKSRRSIINSKAIVNTSRNNKVSKGRVSKKQIPMNQPKKEDTLKSTSIIKDFENISADKEQTMNILNKARKEYLSQASYQESNMNKTEMKNSHIIKNEIKETPTRQISNEESGESELSYMSDTALNIIRTPVIYVSSALRRVAGMFKN</sequence>